<keyword evidence="4 10" id="KW-0808">Transferase</keyword>
<dbReference type="RefSeq" id="WP_163607714.1">
    <property type="nucleotide sequence ID" value="NZ_JAABOO010000003.1"/>
</dbReference>
<dbReference type="EC" id="2.7.1.180" evidence="1 10"/>
<evidence type="ECO:0000256" key="7">
    <source>
        <dbReference type="ARBA" id="ARBA00022842"/>
    </source>
</evidence>
<evidence type="ECO:0000256" key="1">
    <source>
        <dbReference type="ARBA" id="ARBA00011955"/>
    </source>
</evidence>
<evidence type="ECO:0000256" key="2">
    <source>
        <dbReference type="ARBA" id="ARBA00016337"/>
    </source>
</evidence>
<dbReference type="EMBL" id="JAABOO010000003">
    <property type="protein sequence ID" value="NER14421.1"/>
    <property type="molecule type" value="Genomic_DNA"/>
</dbReference>
<protein>
    <recommendedName>
        <fullName evidence="2 10">FAD:protein FMN transferase</fullName>
        <ecNumber evidence="1 10">2.7.1.180</ecNumber>
    </recommendedName>
    <alternativeName>
        <fullName evidence="8 10">Flavin transferase</fullName>
    </alternativeName>
</protein>
<comment type="cofactor">
    <cofactor evidence="11">
        <name>Mg(2+)</name>
        <dbReference type="ChEBI" id="CHEBI:18420"/>
    </cofactor>
    <cofactor evidence="11">
        <name>Mn(2+)</name>
        <dbReference type="ChEBI" id="CHEBI:29035"/>
    </cofactor>
    <text evidence="11">Magnesium. Can also use manganese.</text>
</comment>
<keyword evidence="7 10" id="KW-0460">Magnesium</keyword>
<dbReference type="PIRSF" id="PIRSF006268">
    <property type="entry name" value="ApbE"/>
    <property type="match status" value="1"/>
</dbReference>
<dbReference type="SUPFAM" id="SSF143631">
    <property type="entry name" value="ApbE-like"/>
    <property type="match status" value="1"/>
</dbReference>
<gene>
    <name evidence="12" type="ORF">GWK08_13285</name>
</gene>
<evidence type="ECO:0000256" key="10">
    <source>
        <dbReference type="PIRNR" id="PIRNR006268"/>
    </source>
</evidence>
<proteinExistence type="inferred from homology"/>
<evidence type="ECO:0000256" key="9">
    <source>
        <dbReference type="ARBA" id="ARBA00048540"/>
    </source>
</evidence>
<organism evidence="12 13">
    <name type="scientific">Leptobacterium flavescens</name>
    <dbReference type="NCBI Taxonomy" id="472055"/>
    <lineage>
        <taxon>Bacteria</taxon>
        <taxon>Pseudomonadati</taxon>
        <taxon>Bacteroidota</taxon>
        <taxon>Flavobacteriia</taxon>
        <taxon>Flavobacteriales</taxon>
        <taxon>Flavobacteriaceae</taxon>
        <taxon>Leptobacterium</taxon>
    </lineage>
</organism>
<dbReference type="Gene3D" id="3.10.520.10">
    <property type="entry name" value="ApbE-like domains"/>
    <property type="match status" value="1"/>
</dbReference>
<evidence type="ECO:0000256" key="11">
    <source>
        <dbReference type="PIRSR" id="PIRSR006268-2"/>
    </source>
</evidence>
<accession>A0A6P0UM51</accession>
<name>A0A6P0UM51_9FLAO</name>
<evidence type="ECO:0000256" key="5">
    <source>
        <dbReference type="ARBA" id="ARBA00022723"/>
    </source>
</evidence>
<evidence type="ECO:0000313" key="13">
    <source>
        <dbReference type="Proteomes" id="UP000468581"/>
    </source>
</evidence>
<feature type="binding site" evidence="11">
    <location>
        <position position="159"/>
    </location>
    <ligand>
        <name>Mg(2+)</name>
        <dbReference type="ChEBI" id="CHEBI:18420"/>
    </ligand>
</feature>
<evidence type="ECO:0000313" key="12">
    <source>
        <dbReference type="EMBL" id="NER14421.1"/>
    </source>
</evidence>
<dbReference type="InterPro" id="IPR003374">
    <property type="entry name" value="ApbE-like_sf"/>
</dbReference>
<comment type="catalytic activity">
    <reaction evidence="9 10">
        <text>L-threonyl-[protein] + FAD = FMN-L-threonyl-[protein] + AMP + H(+)</text>
        <dbReference type="Rhea" id="RHEA:36847"/>
        <dbReference type="Rhea" id="RHEA-COMP:11060"/>
        <dbReference type="Rhea" id="RHEA-COMP:11061"/>
        <dbReference type="ChEBI" id="CHEBI:15378"/>
        <dbReference type="ChEBI" id="CHEBI:30013"/>
        <dbReference type="ChEBI" id="CHEBI:57692"/>
        <dbReference type="ChEBI" id="CHEBI:74257"/>
        <dbReference type="ChEBI" id="CHEBI:456215"/>
        <dbReference type="EC" id="2.7.1.180"/>
    </reaction>
</comment>
<evidence type="ECO:0000256" key="4">
    <source>
        <dbReference type="ARBA" id="ARBA00022679"/>
    </source>
</evidence>
<sequence length="309" mass="35492">MTLVKTMDQLHHFEHQAMATQFSIQLIHEDKEYAQSVAQSCFMRIDELELKLSRFIPDSDISRINKMQDGTELLLDYETYDCLKKSIEVMQLTNGIFDIGMAKLTDVFRGFKKGILNMAEYKNAIKEVFEEKQQGSIYLDPDEKKIYCIKEGIKIDLGGIGKGYALDQIALILNEHRIDSYALNAGESTVLVKNHPDRKPFWEYGIASMKSEKELKLKDTAVSASGFYWNDRHIFNPRTGNNDQTPEFERVWLSCDEAAYSDAYSTAFFLMNEAEIREVIKSTDTINWGAYSKDGEIHFISDNAHTLEI</sequence>
<reference evidence="12 13" key="1">
    <citation type="submission" date="2020-01" db="EMBL/GenBank/DDBJ databases">
        <title>Leptobacterium flavescens.</title>
        <authorList>
            <person name="Wang G."/>
        </authorList>
    </citation>
    <scope>NUCLEOTIDE SEQUENCE [LARGE SCALE GENOMIC DNA]</scope>
    <source>
        <strain evidence="12 13">KCTC 22160</strain>
    </source>
</reference>
<dbReference type="PANTHER" id="PTHR30040">
    <property type="entry name" value="THIAMINE BIOSYNTHESIS LIPOPROTEIN APBE"/>
    <property type="match status" value="1"/>
</dbReference>
<dbReference type="GO" id="GO:0016740">
    <property type="term" value="F:transferase activity"/>
    <property type="evidence" value="ECO:0007669"/>
    <property type="project" value="UniProtKB-UniRule"/>
</dbReference>
<comment type="caution">
    <text evidence="12">The sequence shown here is derived from an EMBL/GenBank/DDBJ whole genome shotgun (WGS) entry which is preliminary data.</text>
</comment>
<dbReference type="GO" id="GO:0046872">
    <property type="term" value="F:metal ion binding"/>
    <property type="evidence" value="ECO:0007669"/>
    <property type="project" value="UniProtKB-UniRule"/>
</dbReference>
<keyword evidence="3 10" id="KW-0285">Flavoprotein</keyword>
<dbReference type="PANTHER" id="PTHR30040:SF2">
    <property type="entry name" value="FAD:PROTEIN FMN TRANSFERASE"/>
    <property type="match status" value="1"/>
</dbReference>
<dbReference type="Pfam" id="PF02424">
    <property type="entry name" value="ApbE"/>
    <property type="match status" value="1"/>
</dbReference>
<evidence type="ECO:0000256" key="6">
    <source>
        <dbReference type="ARBA" id="ARBA00022827"/>
    </source>
</evidence>
<feature type="binding site" evidence="11">
    <location>
        <position position="266"/>
    </location>
    <ligand>
        <name>Mg(2+)</name>
        <dbReference type="ChEBI" id="CHEBI:18420"/>
    </ligand>
</feature>
<dbReference type="InterPro" id="IPR024932">
    <property type="entry name" value="ApbE"/>
</dbReference>
<dbReference type="Proteomes" id="UP000468581">
    <property type="component" value="Unassembled WGS sequence"/>
</dbReference>
<keyword evidence="5 10" id="KW-0479">Metal-binding</keyword>
<feature type="binding site" evidence="11">
    <location>
        <position position="262"/>
    </location>
    <ligand>
        <name>Mg(2+)</name>
        <dbReference type="ChEBI" id="CHEBI:18420"/>
    </ligand>
</feature>
<keyword evidence="13" id="KW-1185">Reference proteome</keyword>
<evidence type="ECO:0000256" key="3">
    <source>
        <dbReference type="ARBA" id="ARBA00022630"/>
    </source>
</evidence>
<evidence type="ECO:0000256" key="8">
    <source>
        <dbReference type="ARBA" id="ARBA00031306"/>
    </source>
</evidence>
<comment type="similarity">
    <text evidence="10">Belongs to the ApbE family.</text>
</comment>
<dbReference type="AlphaFoldDB" id="A0A6P0UM51"/>
<keyword evidence="6 10" id="KW-0274">FAD</keyword>